<keyword evidence="4" id="KW-1185">Reference proteome</keyword>
<accession>A0ABT8N9W1</accession>
<feature type="compositionally biased region" description="Polar residues" evidence="1">
    <location>
        <begin position="26"/>
        <end position="37"/>
    </location>
</feature>
<dbReference type="Proteomes" id="UP001172142">
    <property type="component" value="Unassembled WGS sequence"/>
</dbReference>
<evidence type="ECO:0000256" key="1">
    <source>
        <dbReference type="SAM" id="MobiDB-lite"/>
    </source>
</evidence>
<evidence type="ECO:0000256" key="2">
    <source>
        <dbReference type="SAM" id="SignalP"/>
    </source>
</evidence>
<evidence type="ECO:0000313" key="3">
    <source>
        <dbReference type="EMBL" id="MDN7244675.1"/>
    </source>
</evidence>
<name>A0ABT8N9W1_9BACL</name>
<keyword evidence="2" id="KW-0732">Signal</keyword>
<dbReference type="RefSeq" id="WP_301855149.1">
    <property type="nucleotide sequence ID" value="NZ_JAUJWU010000001.1"/>
</dbReference>
<evidence type="ECO:0000313" key="4">
    <source>
        <dbReference type="Proteomes" id="UP001172142"/>
    </source>
</evidence>
<gene>
    <name evidence="3" type="ORF">QWY13_04140</name>
</gene>
<feature type="signal peptide" evidence="2">
    <location>
        <begin position="1"/>
        <end position="20"/>
    </location>
</feature>
<proteinExistence type="predicted"/>
<organism evidence="3 4">
    <name type="scientific">Planococcus shenhongbingii</name>
    <dbReference type="NCBI Taxonomy" id="3058398"/>
    <lineage>
        <taxon>Bacteria</taxon>
        <taxon>Bacillati</taxon>
        <taxon>Bacillota</taxon>
        <taxon>Bacilli</taxon>
        <taxon>Bacillales</taxon>
        <taxon>Caryophanaceae</taxon>
        <taxon>Planococcus</taxon>
    </lineage>
</organism>
<feature type="chain" id="PRO_5046079775" description="PepSY domain-containing protein" evidence="2">
    <location>
        <begin position="21"/>
        <end position="395"/>
    </location>
</feature>
<protein>
    <recommendedName>
        <fullName evidence="5">PepSY domain-containing protein</fullName>
    </recommendedName>
</protein>
<dbReference type="PROSITE" id="PS51257">
    <property type="entry name" value="PROKAR_LIPOPROTEIN"/>
    <property type="match status" value="1"/>
</dbReference>
<evidence type="ECO:0008006" key="5">
    <source>
        <dbReference type="Google" id="ProtNLM"/>
    </source>
</evidence>
<feature type="region of interest" description="Disordered" evidence="1">
    <location>
        <begin position="24"/>
        <end position="53"/>
    </location>
</feature>
<reference evidence="3 4" key="1">
    <citation type="submission" date="2023-07" db="EMBL/GenBank/DDBJ databases">
        <title>Novel species in genus Planococcus.</title>
        <authorList>
            <person name="Ning S."/>
        </authorList>
    </citation>
    <scope>NUCLEOTIDE SEQUENCE [LARGE SCALE GENOMIC DNA]</scope>
    <source>
        <strain evidence="3 4">N017</strain>
    </source>
</reference>
<dbReference type="EMBL" id="JAUJWU010000001">
    <property type="protein sequence ID" value="MDN7244675.1"/>
    <property type="molecule type" value="Genomic_DNA"/>
</dbReference>
<sequence length="395" mass="45440">MVKKPILIIATLLLMTACVAEEQTKETPLSVESQTTTEKVEQTNEAAEEPIEEEPLNLAPLKGKVWSNLDESYFVRFTELSEDRMEIRLMQAAETTEVKEYHFIAHVDQHDTDSWSGTLTSETAQAVFSSKNTDLDINLNDDFYKLSIGDLETLELQESSLSLNEWEEKKKTLKELSDSEVINLIQNIETQSAERFGTAFTETVEGYTFNEDFQSILSSLEHFYTDSYQSGTLRSIYDNPIYMLETLYAFPLADTSVLNYQVIRSPEKLTVYIESEFYGYSEYTHYSVIAENKEWKISSRSRIVTPEMAKYGVLAVSGEDADPDAYAKLIRTPDFNELVQMVQTDERYYVSTHLDYDDIQIDVWLYQVDPLTGMVYSYDRVIDRAVEMGSLFDEE</sequence>
<comment type="caution">
    <text evidence="3">The sequence shown here is derived from an EMBL/GenBank/DDBJ whole genome shotgun (WGS) entry which is preliminary data.</text>
</comment>